<proteinExistence type="predicted"/>
<reference evidence="2 3" key="1">
    <citation type="submission" date="2019-03" db="EMBL/GenBank/DDBJ databases">
        <title>Single cell metagenomics reveals metabolic interactions within the superorganism composed of flagellate Streblomastix strix and complex community of Bacteroidetes bacteria on its surface.</title>
        <authorList>
            <person name="Treitli S.C."/>
            <person name="Kolisko M."/>
            <person name="Husnik F."/>
            <person name="Keeling P."/>
            <person name="Hampl V."/>
        </authorList>
    </citation>
    <scope>NUCLEOTIDE SEQUENCE [LARGE SCALE GENOMIC DNA]</scope>
    <source>
        <strain evidence="2">ST1C</strain>
    </source>
</reference>
<comment type="caution">
    <text evidence="2">The sequence shown here is derived from an EMBL/GenBank/DDBJ whole genome shotgun (WGS) entry which is preliminary data.</text>
</comment>
<feature type="chain" id="PRO_5023879349" evidence="1">
    <location>
        <begin position="19"/>
        <end position="197"/>
    </location>
</feature>
<dbReference type="EMBL" id="SNRW01003851">
    <property type="protein sequence ID" value="KAA6388780.1"/>
    <property type="molecule type" value="Genomic_DNA"/>
</dbReference>
<organism evidence="2 3">
    <name type="scientific">Streblomastix strix</name>
    <dbReference type="NCBI Taxonomy" id="222440"/>
    <lineage>
        <taxon>Eukaryota</taxon>
        <taxon>Metamonada</taxon>
        <taxon>Preaxostyla</taxon>
        <taxon>Oxymonadida</taxon>
        <taxon>Streblomastigidae</taxon>
        <taxon>Streblomastix</taxon>
    </lineage>
</organism>
<name>A0A5J4W297_9EUKA</name>
<accession>A0A5J4W297</accession>
<evidence type="ECO:0000256" key="1">
    <source>
        <dbReference type="SAM" id="SignalP"/>
    </source>
</evidence>
<keyword evidence="1" id="KW-0732">Signal</keyword>
<dbReference type="Proteomes" id="UP000324800">
    <property type="component" value="Unassembled WGS sequence"/>
</dbReference>
<evidence type="ECO:0000313" key="3">
    <source>
        <dbReference type="Proteomes" id="UP000324800"/>
    </source>
</evidence>
<gene>
    <name evidence="2" type="ORF">EZS28_015695</name>
</gene>
<dbReference type="AlphaFoldDB" id="A0A5J4W297"/>
<evidence type="ECO:0000313" key="2">
    <source>
        <dbReference type="EMBL" id="KAA6388780.1"/>
    </source>
</evidence>
<protein>
    <submittedName>
        <fullName evidence="2">Uncharacterized protein</fullName>
    </submittedName>
</protein>
<sequence length="197" mass="22945">MVCFLLLWIATNSDLSLVQEFTFPERSNLDEPWLDSEIYTEVSYGAVLWEIEVSERQVTDHLSSSIFWHSNCQIGQILYHECKILLGLFRNLNVIVRTANVQYYCPVSSQSYLLPLEFEQQLPVEFFLAVRRNKSFLLLLFPEILEIFDVSAAVLVLLHLSNQLKHLLSSSEMHQSLPISLYTIVIMLPLHQEHYIQ</sequence>
<feature type="signal peptide" evidence="1">
    <location>
        <begin position="1"/>
        <end position="18"/>
    </location>
</feature>